<keyword evidence="3" id="KW-1185">Reference proteome</keyword>
<comment type="caution">
    <text evidence="2">The sequence shown here is derived from an EMBL/GenBank/DDBJ whole genome shotgun (WGS) entry which is preliminary data.</text>
</comment>
<feature type="transmembrane region" description="Helical" evidence="1">
    <location>
        <begin position="329"/>
        <end position="346"/>
    </location>
</feature>
<feature type="transmembrane region" description="Helical" evidence="1">
    <location>
        <begin position="276"/>
        <end position="292"/>
    </location>
</feature>
<feature type="transmembrane region" description="Helical" evidence="1">
    <location>
        <begin position="79"/>
        <end position="97"/>
    </location>
</feature>
<feature type="transmembrane region" description="Helical" evidence="1">
    <location>
        <begin position="49"/>
        <end position="67"/>
    </location>
</feature>
<feature type="transmembrane region" description="Helical" evidence="1">
    <location>
        <begin position="154"/>
        <end position="185"/>
    </location>
</feature>
<evidence type="ECO:0008006" key="4">
    <source>
        <dbReference type="Google" id="ProtNLM"/>
    </source>
</evidence>
<name>A0A163PTA1_9BACL</name>
<feature type="transmembrane region" description="Helical" evidence="1">
    <location>
        <begin position="386"/>
        <end position="402"/>
    </location>
</feature>
<feature type="transmembrane region" description="Helical" evidence="1">
    <location>
        <begin position="247"/>
        <end position="269"/>
    </location>
</feature>
<keyword evidence="1" id="KW-1133">Transmembrane helix</keyword>
<dbReference type="RefSeq" id="WP_066245124.1">
    <property type="nucleotide sequence ID" value="NZ_LRFC01000038.1"/>
</dbReference>
<dbReference type="AlphaFoldDB" id="A0A163PTA1"/>
<reference evidence="3" key="1">
    <citation type="submission" date="2016-01" db="EMBL/GenBank/DDBJ databases">
        <title>Draft genome of Chromobacterium sp. F49.</title>
        <authorList>
            <person name="Hong K.W."/>
        </authorList>
    </citation>
    <scope>NUCLEOTIDE SEQUENCE [LARGE SCALE GENOMIC DNA]</scope>
    <source>
        <strain evidence="3">P7IIIA</strain>
    </source>
</reference>
<proteinExistence type="predicted"/>
<evidence type="ECO:0000256" key="1">
    <source>
        <dbReference type="SAM" id="Phobius"/>
    </source>
</evidence>
<dbReference type="Proteomes" id="UP000076567">
    <property type="component" value="Unassembled WGS sequence"/>
</dbReference>
<accession>A0A163PTA1</accession>
<feature type="transmembrane region" description="Helical" evidence="1">
    <location>
        <begin position="103"/>
        <end position="121"/>
    </location>
</feature>
<keyword evidence="1" id="KW-0472">Membrane</keyword>
<sequence length="547" mass="62955">MLFAFLAVITTLALTYRRLFYGVDFTDEAFYSGIPYEFVLGIRPFIDELNFLTFPSLILYPFIKVFYMLNNGTEGLILYNRHLFLLFFIMVSCIVFFVLRRVIFVQAAILVSATCLAFIPLNIPALGYNTLSTGMLTIGFFLSYYAIYHNRKPLYFLLSGFALGLAVVSYPTLIIPFIVYILILLGFLIKKSSISTWFLFIAGSTLAAIPILIMMWMAGIDNVIYFIENLGYVGKQGGGTEKIWDHIGLWYSNLPNKWILLVVLLIIALTAKKKNMLYLLSLVLLPVLSFPFQSKEPLFVHSQIWVTNYSMLMLVLFIIHMKDKTIRRMFTLIFLPSLLAGITYLWSSSNGYLASGLGLFPAFLALSGLIIYLIQQSESHKSVKTVLSFSVPLFIIINLLLLQQQSVYRDQDINTLTNKVESGPYKGLFTSKTKSEFMETLRKDMNLYAKGSKTIFFYNHFPAGYLFSDIKPAGNTIWIFYYSKNRYIHADYLEKNGEPDTVIRMKVLVDANLTPLRYYKKDELNNLIKEKYRIVHTNQYYDLLQKK</sequence>
<feature type="transmembrane region" description="Helical" evidence="1">
    <location>
        <begin position="128"/>
        <end position="148"/>
    </location>
</feature>
<keyword evidence="1" id="KW-0812">Transmembrane</keyword>
<feature type="transmembrane region" description="Helical" evidence="1">
    <location>
        <begin position="352"/>
        <end position="374"/>
    </location>
</feature>
<feature type="transmembrane region" description="Helical" evidence="1">
    <location>
        <begin position="298"/>
        <end position="317"/>
    </location>
</feature>
<organism evidence="2 3">
    <name type="scientific">Fictibacillus phosphorivorans</name>
    <dbReference type="NCBI Taxonomy" id="1221500"/>
    <lineage>
        <taxon>Bacteria</taxon>
        <taxon>Bacillati</taxon>
        <taxon>Bacillota</taxon>
        <taxon>Bacilli</taxon>
        <taxon>Bacillales</taxon>
        <taxon>Fictibacillaceae</taxon>
        <taxon>Fictibacillus</taxon>
    </lineage>
</organism>
<dbReference type="OrthoDB" id="2234896at2"/>
<dbReference type="EMBL" id="LRFC01000038">
    <property type="protein sequence ID" value="KZE64098.1"/>
    <property type="molecule type" value="Genomic_DNA"/>
</dbReference>
<protein>
    <recommendedName>
        <fullName evidence="4">Glycosyltransferase RgtA/B/C/D-like domain-containing protein</fullName>
    </recommendedName>
</protein>
<evidence type="ECO:0000313" key="2">
    <source>
        <dbReference type="EMBL" id="KZE64098.1"/>
    </source>
</evidence>
<evidence type="ECO:0000313" key="3">
    <source>
        <dbReference type="Proteomes" id="UP000076567"/>
    </source>
</evidence>
<feature type="transmembrane region" description="Helical" evidence="1">
    <location>
        <begin position="197"/>
        <end position="227"/>
    </location>
</feature>
<gene>
    <name evidence="2" type="ORF">AWM68_13410</name>
</gene>